<name>A0A166D9P8_DAUCS</name>
<reference evidence="2" key="2">
    <citation type="submission" date="2022-03" db="EMBL/GenBank/DDBJ databases">
        <title>Draft title - Genomic analysis of global carrot germplasm unveils the trajectory of domestication and the origin of high carotenoid orange carrot.</title>
        <authorList>
            <person name="Iorizzo M."/>
            <person name="Ellison S."/>
            <person name="Senalik D."/>
            <person name="Macko-Podgorni A."/>
            <person name="Grzebelus D."/>
            <person name="Bostan H."/>
            <person name="Rolling W."/>
            <person name="Curaba J."/>
            <person name="Simon P."/>
        </authorList>
    </citation>
    <scope>NUCLEOTIDE SEQUENCE</scope>
    <source>
        <tissue evidence="2">Leaf</tissue>
    </source>
</reference>
<accession>A0A166D9P8</accession>
<protein>
    <submittedName>
        <fullName evidence="1">Uncharacterized protein</fullName>
    </submittedName>
</protein>
<evidence type="ECO:0000313" key="3">
    <source>
        <dbReference type="Proteomes" id="UP000077755"/>
    </source>
</evidence>
<dbReference type="AlphaFoldDB" id="A0A166D9P8"/>
<dbReference type="Proteomes" id="UP000077755">
    <property type="component" value="Chromosome 2"/>
</dbReference>
<proteinExistence type="predicted"/>
<gene>
    <name evidence="1" type="ORF">DCAR_005809</name>
    <name evidence="2" type="ORF">DCAR_0206540</name>
</gene>
<keyword evidence="3" id="KW-1185">Reference proteome</keyword>
<dbReference type="EMBL" id="CP093344">
    <property type="protein sequence ID" value="WOG87317.1"/>
    <property type="molecule type" value="Genomic_DNA"/>
</dbReference>
<dbReference type="EMBL" id="LNRQ01000002">
    <property type="protein sequence ID" value="KZN04972.1"/>
    <property type="molecule type" value="Genomic_DNA"/>
</dbReference>
<dbReference type="PANTHER" id="PTHR35686:SF1">
    <property type="entry name" value="KINETOCHORE PROTEIN"/>
    <property type="match status" value="1"/>
</dbReference>
<sequence>MFAISEEEDFESNVHGGWSISLGEATERKGRGQVLSQLDMLRDAHRLEHVTGPSNTPQKRDKCIQDEVDNKRRLSCLTDRVSPCTSDEENISDEEVIMENNMLLARSTSSGCGNFPKVNFPVSGIDRNDEKCAWAAVNREVEELVHVNENAMCSSSPGVFSKVSKSGKGVGGKAKPKFSFHLQSHKHVNDNTFMSSNGIPLLEASEFIKPINAEQSMSDLLESFKGGKIEQSIIHAGQEEVSVRGNDTKHSMAALLDSFQENNVLPHGDAEVISRTKERLQLVVKRNICSLGDRTLDGDKSPDMVDSDSSSDDKVFQQNLEHIIPNSKRIKSMADQFQEAIGEATARDKEIPFALPTHMGKEVRVMEKDEIVILSTYFSQIHLINEC</sequence>
<dbReference type="Gramene" id="KZN04972">
    <property type="protein sequence ID" value="KZN04972"/>
    <property type="gene ID" value="DCAR_005809"/>
</dbReference>
<dbReference type="OMA" id="VIMENNM"/>
<organism evidence="1">
    <name type="scientific">Daucus carota subsp. sativus</name>
    <name type="common">Carrot</name>
    <dbReference type="NCBI Taxonomy" id="79200"/>
    <lineage>
        <taxon>Eukaryota</taxon>
        <taxon>Viridiplantae</taxon>
        <taxon>Streptophyta</taxon>
        <taxon>Embryophyta</taxon>
        <taxon>Tracheophyta</taxon>
        <taxon>Spermatophyta</taxon>
        <taxon>Magnoliopsida</taxon>
        <taxon>eudicotyledons</taxon>
        <taxon>Gunneridae</taxon>
        <taxon>Pentapetalae</taxon>
        <taxon>asterids</taxon>
        <taxon>campanulids</taxon>
        <taxon>Apiales</taxon>
        <taxon>Apiaceae</taxon>
        <taxon>Apioideae</taxon>
        <taxon>Scandiceae</taxon>
        <taxon>Daucinae</taxon>
        <taxon>Daucus</taxon>
        <taxon>Daucus sect. Daucus</taxon>
    </lineage>
</organism>
<evidence type="ECO:0000313" key="1">
    <source>
        <dbReference type="EMBL" id="KZN04972.1"/>
    </source>
</evidence>
<dbReference type="PANTHER" id="PTHR35686">
    <property type="entry name" value="KINETOCHORE PROTEIN"/>
    <property type="match status" value="1"/>
</dbReference>
<reference evidence="1" key="1">
    <citation type="journal article" date="2016" name="Nat. Genet.">
        <title>A high-quality carrot genome assembly provides new insights into carotenoid accumulation and asterid genome evolution.</title>
        <authorList>
            <person name="Iorizzo M."/>
            <person name="Ellison S."/>
            <person name="Senalik D."/>
            <person name="Zeng P."/>
            <person name="Satapoomin P."/>
            <person name="Huang J."/>
            <person name="Bowman M."/>
            <person name="Iovene M."/>
            <person name="Sanseverino W."/>
            <person name="Cavagnaro P."/>
            <person name="Yildiz M."/>
            <person name="Macko-Podgorni A."/>
            <person name="Moranska E."/>
            <person name="Grzebelus E."/>
            <person name="Grzebelus D."/>
            <person name="Ashrafi H."/>
            <person name="Zheng Z."/>
            <person name="Cheng S."/>
            <person name="Spooner D."/>
            <person name="Van Deynze A."/>
            <person name="Simon P."/>
        </authorList>
    </citation>
    <scope>NUCLEOTIDE SEQUENCE [LARGE SCALE GENOMIC DNA]</scope>
    <source>
        <tissue evidence="1">Leaf</tissue>
    </source>
</reference>
<evidence type="ECO:0000313" key="2">
    <source>
        <dbReference type="EMBL" id="WOG87317.1"/>
    </source>
</evidence>